<dbReference type="RefSeq" id="WP_160224572.1">
    <property type="nucleotide sequence ID" value="NZ_CP029149.1"/>
</dbReference>
<dbReference type="GO" id="GO:0004181">
    <property type="term" value="F:metallocarboxypeptidase activity"/>
    <property type="evidence" value="ECO:0007669"/>
    <property type="project" value="InterPro"/>
</dbReference>
<dbReference type="OrthoDB" id="1119199at2"/>
<dbReference type="SUPFAM" id="SSF53187">
    <property type="entry name" value="Zn-dependent exopeptidases"/>
    <property type="match status" value="1"/>
</dbReference>
<keyword evidence="3" id="KW-1185">Reference proteome</keyword>
<protein>
    <submittedName>
        <fullName evidence="2">Peptidase M14</fullName>
    </submittedName>
</protein>
<evidence type="ECO:0000259" key="1">
    <source>
        <dbReference type="Pfam" id="PF00246"/>
    </source>
</evidence>
<dbReference type="AlphaFoldDB" id="A0A6P1QV41"/>
<dbReference type="GO" id="GO:0006508">
    <property type="term" value="P:proteolysis"/>
    <property type="evidence" value="ECO:0007669"/>
    <property type="project" value="InterPro"/>
</dbReference>
<dbReference type="Proteomes" id="UP000464318">
    <property type="component" value="Chromosome"/>
</dbReference>
<reference evidence="2 3" key="1">
    <citation type="submission" date="2018-04" db="EMBL/GenBank/DDBJ databases">
        <title>Characteristic and Complete Genome Sequencing of A Novel Member of Infective Endocarditis Causative Bacteria: Bergeyella cardium QL-PH.</title>
        <authorList>
            <person name="Pan H."/>
            <person name="Sun E."/>
            <person name="Zhang Y."/>
        </authorList>
    </citation>
    <scope>NUCLEOTIDE SEQUENCE [LARGE SCALE GENOMIC DNA]</scope>
    <source>
        <strain evidence="2 3">HPQL</strain>
    </source>
</reference>
<evidence type="ECO:0000313" key="2">
    <source>
        <dbReference type="EMBL" id="QHN65896.1"/>
    </source>
</evidence>
<name>A0A6P1QV41_9FLAO</name>
<dbReference type="Pfam" id="PF00246">
    <property type="entry name" value="Peptidase_M14"/>
    <property type="match status" value="1"/>
</dbReference>
<proteinExistence type="predicted"/>
<dbReference type="InterPro" id="IPR000834">
    <property type="entry name" value="Peptidase_M14"/>
</dbReference>
<organism evidence="2 3">
    <name type="scientific">Bergeyella cardium</name>
    <dbReference type="NCBI Taxonomy" id="1585976"/>
    <lineage>
        <taxon>Bacteria</taxon>
        <taxon>Pseudomonadati</taxon>
        <taxon>Bacteroidota</taxon>
        <taxon>Flavobacteriia</taxon>
        <taxon>Flavobacteriales</taxon>
        <taxon>Weeksellaceae</taxon>
        <taxon>Bergeyella</taxon>
    </lineage>
</organism>
<dbReference type="GO" id="GO:0008270">
    <property type="term" value="F:zinc ion binding"/>
    <property type="evidence" value="ECO:0007669"/>
    <property type="project" value="InterPro"/>
</dbReference>
<sequence>MIFEENYIQSPHFPCRYIRPNKLFQFVQENLSNYEEIGRSHLEKPIYKASFGTGKIKIIAWSQMHGNESNATLAMLDLLETWKKHPALLDEIFQKVQLDFIFMLNPDGSERWTRRNAIDIDVNRDFFKESSKEIRVLKETVSSLHYDYAFNLHEQRTIYSTDGIHPATMSFLSPSENEEREITETRKKSMAVISYISKQMERIIPHHIARYTDEFYPTSTGDNFTKMGIPTILFEGGHFEQDYLRHQTRKYYTIALYYGLKAISELTNSTKDWEDYFNLPENKEDHFDIIYRNVKLNTDYDCVLDIAVQYQEQILEGNQEISFVPIVVEVGDCSRKKGWEEIDCTDKYFKSESLFPKLDSPQNFDIV</sequence>
<gene>
    <name evidence="2" type="ORF">DBX24_08390</name>
</gene>
<accession>A0A6P1QV41</accession>
<evidence type="ECO:0000313" key="3">
    <source>
        <dbReference type="Proteomes" id="UP000464318"/>
    </source>
</evidence>
<dbReference type="KEGG" id="bcad:DBX24_08390"/>
<dbReference type="Gene3D" id="3.40.630.10">
    <property type="entry name" value="Zn peptidases"/>
    <property type="match status" value="1"/>
</dbReference>
<dbReference type="EMBL" id="CP029149">
    <property type="protein sequence ID" value="QHN65896.1"/>
    <property type="molecule type" value="Genomic_DNA"/>
</dbReference>
<feature type="domain" description="Peptidase M14" evidence="1">
    <location>
        <begin position="30"/>
        <end position="132"/>
    </location>
</feature>